<dbReference type="SMART" id="SM00419">
    <property type="entry name" value="HTH_CRP"/>
    <property type="match status" value="1"/>
</dbReference>
<keyword evidence="7" id="KW-1185">Reference proteome</keyword>
<name>A0A5B8W080_9SPHI</name>
<protein>
    <submittedName>
        <fullName evidence="6">Crp/Fnr family transcriptional regulator</fullName>
    </submittedName>
</protein>
<keyword evidence="3" id="KW-0804">Transcription</keyword>
<feature type="domain" description="Cyclic nucleotide-binding" evidence="4">
    <location>
        <begin position="16"/>
        <end position="69"/>
    </location>
</feature>
<evidence type="ECO:0000259" key="5">
    <source>
        <dbReference type="PROSITE" id="PS51063"/>
    </source>
</evidence>
<feature type="domain" description="HTH crp-type" evidence="5">
    <location>
        <begin position="146"/>
        <end position="209"/>
    </location>
</feature>
<dbReference type="PROSITE" id="PS51063">
    <property type="entry name" value="HTH_CRP_2"/>
    <property type="match status" value="1"/>
</dbReference>
<dbReference type="RefSeq" id="WP_147054389.1">
    <property type="nucleotide sequence ID" value="NZ_CP042437.1"/>
</dbReference>
<evidence type="ECO:0000256" key="1">
    <source>
        <dbReference type="ARBA" id="ARBA00023015"/>
    </source>
</evidence>
<dbReference type="GO" id="GO:0003677">
    <property type="term" value="F:DNA binding"/>
    <property type="evidence" value="ECO:0007669"/>
    <property type="project" value="UniProtKB-KW"/>
</dbReference>
<dbReference type="SUPFAM" id="SSF51206">
    <property type="entry name" value="cAMP-binding domain-like"/>
    <property type="match status" value="1"/>
</dbReference>
<dbReference type="InterPro" id="IPR000595">
    <property type="entry name" value="cNMP-bd_dom"/>
</dbReference>
<dbReference type="Gene3D" id="2.60.120.10">
    <property type="entry name" value="Jelly Rolls"/>
    <property type="match status" value="1"/>
</dbReference>
<reference evidence="6 7" key="1">
    <citation type="journal article" date="2013" name="J. Microbiol.">
        <title>Mucilaginibacter ginsenosidivorax sp. nov., with ginsenoside converting activity isolated from sediment.</title>
        <authorList>
            <person name="Kim J.K."/>
            <person name="Choi T.E."/>
            <person name="Liu Q.M."/>
            <person name="Park H.Y."/>
            <person name="Yi T.H."/>
            <person name="Yoon M.H."/>
            <person name="Kim S.C."/>
            <person name="Im W.T."/>
        </authorList>
    </citation>
    <scope>NUCLEOTIDE SEQUENCE [LARGE SCALE GENOMIC DNA]</scope>
    <source>
        <strain evidence="6 7">KHI28</strain>
    </source>
</reference>
<sequence length="209" mass="24653">MSNTSDFLARIPFFYEPEFKAELQEHAKVMSFNKGDVIVRDGQYVKFLPIVIKGAIRVFQQKEDREFLLYYVKAEETCTMSLAAAYFNNKSTSHGVVTEPTEVLIFPAGLIDQWQLKYPSWNRYVMNIFRKRYDELISNFEVTVFEHIDVRVMEYLKSRARNEGSNSVHFSHQQLADELGTTRVVISRILKEFERQQKIKLYRGRIDML</sequence>
<dbReference type="Gene3D" id="1.10.10.10">
    <property type="entry name" value="Winged helix-like DNA-binding domain superfamily/Winged helix DNA-binding domain"/>
    <property type="match status" value="1"/>
</dbReference>
<evidence type="ECO:0000259" key="4">
    <source>
        <dbReference type="PROSITE" id="PS50042"/>
    </source>
</evidence>
<dbReference type="InterPro" id="IPR014710">
    <property type="entry name" value="RmlC-like_jellyroll"/>
</dbReference>
<dbReference type="CDD" id="cd00038">
    <property type="entry name" value="CAP_ED"/>
    <property type="match status" value="1"/>
</dbReference>
<dbReference type="Pfam" id="PF00027">
    <property type="entry name" value="cNMP_binding"/>
    <property type="match status" value="1"/>
</dbReference>
<dbReference type="PROSITE" id="PS50042">
    <property type="entry name" value="CNMP_BINDING_3"/>
    <property type="match status" value="1"/>
</dbReference>
<dbReference type="InterPro" id="IPR018490">
    <property type="entry name" value="cNMP-bd_dom_sf"/>
</dbReference>
<dbReference type="InterPro" id="IPR012318">
    <property type="entry name" value="HTH_CRP"/>
</dbReference>
<keyword evidence="2" id="KW-0238">DNA-binding</keyword>
<dbReference type="AlphaFoldDB" id="A0A5B8W080"/>
<dbReference type="GO" id="GO:0006355">
    <property type="term" value="P:regulation of DNA-templated transcription"/>
    <property type="evidence" value="ECO:0007669"/>
    <property type="project" value="InterPro"/>
</dbReference>
<dbReference type="Proteomes" id="UP000321362">
    <property type="component" value="Chromosome"/>
</dbReference>
<dbReference type="SUPFAM" id="SSF46785">
    <property type="entry name" value="Winged helix' DNA-binding domain"/>
    <property type="match status" value="1"/>
</dbReference>
<dbReference type="EMBL" id="CP042437">
    <property type="protein sequence ID" value="QEC77041.1"/>
    <property type="molecule type" value="Genomic_DNA"/>
</dbReference>
<dbReference type="OrthoDB" id="9776746at2"/>
<dbReference type="Pfam" id="PF13545">
    <property type="entry name" value="HTH_Crp_2"/>
    <property type="match status" value="1"/>
</dbReference>
<organism evidence="6 7">
    <name type="scientific">Mucilaginibacter ginsenosidivorax</name>
    <dbReference type="NCBI Taxonomy" id="862126"/>
    <lineage>
        <taxon>Bacteria</taxon>
        <taxon>Pseudomonadati</taxon>
        <taxon>Bacteroidota</taxon>
        <taxon>Sphingobacteriia</taxon>
        <taxon>Sphingobacteriales</taxon>
        <taxon>Sphingobacteriaceae</taxon>
        <taxon>Mucilaginibacter</taxon>
    </lineage>
</organism>
<dbReference type="InterPro" id="IPR036390">
    <property type="entry name" value="WH_DNA-bd_sf"/>
</dbReference>
<evidence type="ECO:0000256" key="3">
    <source>
        <dbReference type="ARBA" id="ARBA00023163"/>
    </source>
</evidence>
<accession>A0A5B8W080</accession>
<evidence type="ECO:0000313" key="7">
    <source>
        <dbReference type="Proteomes" id="UP000321362"/>
    </source>
</evidence>
<evidence type="ECO:0000313" key="6">
    <source>
        <dbReference type="EMBL" id="QEC77041.1"/>
    </source>
</evidence>
<proteinExistence type="predicted"/>
<keyword evidence="1" id="KW-0805">Transcription regulation</keyword>
<dbReference type="KEGG" id="mgk:FSB76_14215"/>
<evidence type="ECO:0000256" key="2">
    <source>
        <dbReference type="ARBA" id="ARBA00023125"/>
    </source>
</evidence>
<dbReference type="InterPro" id="IPR036388">
    <property type="entry name" value="WH-like_DNA-bd_sf"/>
</dbReference>
<gene>
    <name evidence="6" type="ORF">FSB76_14215</name>
</gene>